<dbReference type="EMBL" id="AEPE02000005">
    <property type="protein sequence ID" value="EFZ36439.1"/>
    <property type="molecule type" value="Genomic_DNA"/>
</dbReference>
<dbReference type="Pfam" id="PF00132">
    <property type="entry name" value="Hexapep"/>
    <property type="match status" value="1"/>
</dbReference>
<comment type="caution">
    <text evidence="1">The sequence shown here is derived from an EMBL/GenBank/DDBJ whole genome shotgun (WGS) entry which is preliminary data.</text>
</comment>
<evidence type="ECO:0000313" key="1">
    <source>
        <dbReference type="EMBL" id="EFZ36439.1"/>
    </source>
</evidence>
<dbReference type="Gene3D" id="2.160.10.10">
    <property type="entry name" value="Hexapeptide repeat proteins"/>
    <property type="match status" value="1"/>
</dbReference>
<dbReference type="InterPro" id="IPR001451">
    <property type="entry name" value="Hexapep"/>
</dbReference>
<dbReference type="GO" id="GO:0016740">
    <property type="term" value="F:transferase activity"/>
    <property type="evidence" value="ECO:0007669"/>
    <property type="project" value="UniProtKB-KW"/>
</dbReference>
<protein>
    <submittedName>
        <fullName evidence="1">Bacterial transferase hexapeptide repeat protein</fullName>
    </submittedName>
</protein>
<dbReference type="SUPFAM" id="SSF51161">
    <property type="entry name" value="Trimeric LpxA-like enzymes"/>
    <property type="match status" value="1"/>
</dbReference>
<dbReference type="HOGENOM" id="CLU_064827_4_1_10"/>
<gene>
    <name evidence="1" type="ORF">HMPREF0663_11352</name>
</gene>
<dbReference type="STRING" id="28134.SAMN05444288_1924"/>
<keyword evidence="1" id="KW-0808">Transferase</keyword>
<proteinExistence type="predicted"/>
<organism evidence="1 2">
    <name type="scientific">Hoylesella oralis ATCC 33269</name>
    <dbReference type="NCBI Taxonomy" id="873533"/>
    <lineage>
        <taxon>Bacteria</taxon>
        <taxon>Pseudomonadati</taxon>
        <taxon>Bacteroidota</taxon>
        <taxon>Bacteroidia</taxon>
        <taxon>Bacteroidales</taxon>
        <taxon>Prevotellaceae</taxon>
        <taxon>Hoylesella</taxon>
    </lineage>
</organism>
<dbReference type="InterPro" id="IPR011004">
    <property type="entry name" value="Trimer_LpxA-like_sf"/>
</dbReference>
<dbReference type="PANTHER" id="PTHR13061">
    <property type="entry name" value="DYNACTIN SUBUNIT P25"/>
    <property type="match status" value="1"/>
</dbReference>
<reference evidence="1" key="1">
    <citation type="submission" date="2011-01" db="EMBL/GenBank/DDBJ databases">
        <authorList>
            <person name="Muzny D."/>
            <person name="Qin X."/>
            <person name="Buhay C."/>
            <person name="Dugan-Rocha S."/>
            <person name="Ding Y."/>
            <person name="Chen G."/>
            <person name="Hawes A."/>
            <person name="Holder M."/>
            <person name="Jhangiani S."/>
            <person name="Johnson A."/>
            <person name="Khan Z."/>
            <person name="Li Z."/>
            <person name="Liu W."/>
            <person name="Liu X."/>
            <person name="Perez L."/>
            <person name="Shen H."/>
            <person name="Wang Q."/>
            <person name="Watt J."/>
            <person name="Xi L."/>
            <person name="Xin Y."/>
            <person name="Zhou J."/>
            <person name="Deng J."/>
            <person name="Jiang H."/>
            <person name="Liu Y."/>
            <person name="Qu J."/>
            <person name="Song X.-Z."/>
            <person name="Zhang L."/>
            <person name="Villasana D."/>
            <person name="Johnson A."/>
            <person name="Liu J."/>
            <person name="Liyanage D."/>
            <person name="Lorensuhewa L."/>
            <person name="Robinson T."/>
            <person name="Song A."/>
            <person name="Song B.-B."/>
            <person name="Dinh H."/>
            <person name="Thornton R."/>
            <person name="Coyle M."/>
            <person name="Francisco L."/>
            <person name="Jackson L."/>
            <person name="Javaid M."/>
            <person name="Korchina V."/>
            <person name="Kovar C."/>
            <person name="Mata R."/>
            <person name="Mathew T."/>
            <person name="Ngo R."/>
            <person name="Nguyen L."/>
            <person name="Nguyen N."/>
            <person name="Okwuonu G."/>
            <person name="Ongeri F."/>
            <person name="Pham C."/>
            <person name="Simmons D."/>
            <person name="Wilczek-Boney K."/>
            <person name="Hale W."/>
            <person name="Jakkamsetti A."/>
            <person name="Pham P."/>
            <person name="Ruth R."/>
            <person name="San Lucas F."/>
            <person name="Warren J."/>
            <person name="Zhang J."/>
            <person name="Zhao Z."/>
            <person name="Zhou C."/>
            <person name="Zhu D."/>
            <person name="Lee S."/>
            <person name="Bess C."/>
            <person name="Blankenburg K."/>
            <person name="Forbes L."/>
            <person name="Fu Q."/>
            <person name="Gubbala S."/>
            <person name="Hirani K."/>
            <person name="Jayaseelan J.C."/>
            <person name="Lara F."/>
            <person name="Munidasa M."/>
            <person name="Palculict T."/>
            <person name="Patil S."/>
            <person name="Pu L.-L."/>
            <person name="Saada N."/>
            <person name="Tang L."/>
            <person name="Weissenberger G."/>
            <person name="Zhu Y."/>
            <person name="Hemphill L."/>
            <person name="Shang Y."/>
            <person name="Youmans B."/>
            <person name="Ayvaz T."/>
            <person name="Ross M."/>
            <person name="Santibanez J."/>
            <person name="Aqrawi P."/>
            <person name="Gross S."/>
            <person name="Joshi V."/>
            <person name="Fowler G."/>
            <person name="Nazareth L."/>
            <person name="Reid J."/>
            <person name="Worley K."/>
            <person name="Petrosino J."/>
            <person name="Highlander S."/>
            <person name="Gibbs R."/>
        </authorList>
    </citation>
    <scope>NUCLEOTIDE SEQUENCE [LARGE SCALE GENOMIC DNA]</scope>
    <source>
        <strain evidence="1">ATCC 33269</strain>
    </source>
</reference>
<dbReference type="InterPro" id="IPR047324">
    <property type="entry name" value="LbH_gamma_CA-like"/>
</dbReference>
<dbReference type="AlphaFoldDB" id="E7RQA1"/>
<dbReference type="Proteomes" id="UP000005580">
    <property type="component" value="Unassembled WGS sequence"/>
</dbReference>
<dbReference type="CDD" id="cd04645">
    <property type="entry name" value="LbH_gamma_CA_like"/>
    <property type="match status" value="1"/>
</dbReference>
<dbReference type="RefSeq" id="WP_004369481.1">
    <property type="nucleotide sequence ID" value="NZ_GL833119.1"/>
</dbReference>
<name>E7RQA1_9BACT</name>
<dbReference type="InterPro" id="IPR050484">
    <property type="entry name" value="Transf_Hexapept/Carb_Anhydrase"/>
</dbReference>
<accession>E7RQA1</accession>
<dbReference type="eggNOG" id="COG0663">
    <property type="taxonomic scope" value="Bacteria"/>
</dbReference>
<evidence type="ECO:0000313" key="2">
    <source>
        <dbReference type="Proteomes" id="UP000005580"/>
    </source>
</evidence>
<keyword evidence="2" id="KW-1185">Reference proteome</keyword>
<sequence length="164" mass="17451">MAIIKSVNGKAPQWGKDCYFAENAAIVGDITMGNDCSVWFNAVLRADVAGIRMGNKVNVQDGACIHQSHGIPVNIEDEVSIGHNATVHGCTIHRGALIGMGAVVLDRSVIGAGAIVAAGAVVTQGTEIPPCEIWGGIPAKFIKKVREHQAEEFAAHYMNIKTWY</sequence>
<dbReference type="PANTHER" id="PTHR13061:SF29">
    <property type="entry name" value="GAMMA CARBONIC ANHYDRASE-LIKE 1, MITOCHONDRIAL-RELATED"/>
    <property type="match status" value="1"/>
</dbReference>